<organism evidence="2 3">
    <name type="scientific">Moniliophthora roreri (strain MCA 2997)</name>
    <name type="common">Cocoa frosty pod rot fungus</name>
    <name type="synonym">Crinipellis roreri</name>
    <dbReference type="NCBI Taxonomy" id="1381753"/>
    <lineage>
        <taxon>Eukaryota</taxon>
        <taxon>Fungi</taxon>
        <taxon>Dikarya</taxon>
        <taxon>Basidiomycota</taxon>
        <taxon>Agaricomycotina</taxon>
        <taxon>Agaricomycetes</taxon>
        <taxon>Agaricomycetidae</taxon>
        <taxon>Agaricales</taxon>
        <taxon>Marasmiineae</taxon>
        <taxon>Marasmiaceae</taxon>
        <taxon>Moniliophthora</taxon>
    </lineage>
</organism>
<reference evidence="2 3" key="1">
    <citation type="journal article" date="2014" name="BMC Genomics">
        <title>Genome and secretome analysis of the hemibiotrophic fungal pathogen, Moniliophthora roreri, which causes frosty pod rot disease of cacao: mechanisms of the biotrophic and necrotrophic phases.</title>
        <authorList>
            <person name="Meinhardt L.W."/>
            <person name="Costa G.G.L."/>
            <person name="Thomazella D.P.T."/>
            <person name="Teixeira P.J.P.L."/>
            <person name="Carazzolle M.F."/>
            <person name="Schuster S.C."/>
            <person name="Carlson J.E."/>
            <person name="Guiltinan M.J."/>
            <person name="Mieczkowski P."/>
            <person name="Farmer A."/>
            <person name="Ramaraj T."/>
            <person name="Crozier J."/>
            <person name="Davis R.E."/>
            <person name="Shao J."/>
            <person name="Melnick R.L."/>
            <person name="Pereira G.A.G."/>
            <person name="Bailey B.A."/>
        </authorList>
    </citation>
    <scope>NUCLEOTIDE SEQUENCE [LARGE SCALE GENOMIC DNA]</scope>
    <source>
        <strain evidence="2 3">MCA 2997</strain>
    </source>
</reference>
<dbReference type="Proteomes" id="UP000017559">
    <property type="component" value="Unassembled WGS sequence"/>
</dbReference>
<dbReference type="EMBL" id="AWSO01001020">
    <property type="protein sequence ID" value="ESK85779.1"/>
    <property type="molecule type" value="Genomic_DNA"/>
</dbReference>
<dbReference type="OrthoDB" id="193478at2759"/>
<dbReference type="HOGENOM" id="CLU_1402782_0_0_1"/>
<dbReference type="KEGG" id="mrr:Moror_2421"/>
<evidence type="ECO:0000313" key="3">
    <source>
        <dbReference type="Proteomes" id="UP000017559"/>
    </source>
</evidence>
<protein>
    <submittedName>
        <fullName evidence="2">Uncharacterized protein</fullName>
    </submittedName>
</protein>
<keyword evidence="3" id="KW-1185">Reference proteome</keyword>
<dbReference type="STRING" id="1381753.V2Y2B2"/>
<name>V2Y2B2_MONRO</name>
<dbReference type="AlphaFoldDB" id="V2Y2B2"/>
<proteinExistence type="predicted"/>
<keyword evidence="1" id="KW-0472">Membrane</keyword>
<evidence type="ECO:0000313" key="2">
    <source>
        <dbReference type="EMBL" id="ESK85779.1"/>
    </source>
</evidence>
<sequence length="194" mass="21579">MEVPKTNGNITRKIPGASLYHSVSWMYGFRESYSLILYIFAGGLPRVRRDILFPLWYQRALSNPRLRYVAVGIMAVPQLLPAIRRTAMRFRRVSGYLVLNTVIISNIYGMIVAGRAYGGEIDSQSGCYTIGSLSVSCGITGISQSRNTCQHSKWMMRMVSTYRAAVTARVVRLISAVSTRSGGMTRCYPSLTSS</sequence>
<accession>V2Y2B2</accession>
<comment type="caution">
    <text evidence="2">The sequence shown here is derived from an EMBL/GenBank/DDBJ whole genome shotgun (WGS) entry which is preliminary data.</text>
</comment>
<keyword evidence="1" id="KW-0812">Transmembrane</keyword>
<keyword evidence="1" id="KW-1133">Transmembrane helix</keyword>
<evidence type="ECO:0000256" key="1">
    <source>
        <dbReference type="SAM" id="Phobius"/>
    </source>
</evidence>
<feature type="transmembrane region" description="Helical" evidence="1">
    <location>
        <begin position="95"/>
        <end position="117"/>
    </location>
</feature>
<gene>
    <name evidence="2" type="ORF">Moror_2421</name>
</gene>